<evidence type="ECO:0000259" key="10">
    <source>
        <dbReference type="PROSITE" id="PS50885"/>
    </source>
</evidence>
<keyword evidence="3 5" id="KW-0807">Transducer</keyword>
<keyword evidence="1 8" id="KW-0812">Transmembrane</keyword>
<comment type="similarity">
    <text evidence="4">Belongs to the methyl-accepting chemotaxis (MCP) protein family.</text>
</comment>
<evidence type="ECO:0000256" key="8">
    <source>
        <dbReference type="SAM" id="Phobius"/>
    </source>
</evidence>
<dbReference type="CDD" id="cd06225">
    <property type="entry name" value="HAMP"/>
    <property type="match status" value="1"/>
</dbReference>
<dbReference type="Proteomes" id="UP000005573">
    <property type="component" value="Unassembled WGS sequence"/>
</dbReference>
<dbReference type="GO" id="GO:0016020">
    <property type="term" value="C:membrane"/>
    <property type="evidence" value="ECO:0007669"/>
    <property type="project" value="InterPro"/>
</dbReference>
<evidence type="ECO:0000256" key="7">
    <source>
        <dbReference type="SAM" id="MobiDB-lite"/>
    </source>
</evidence>
<evidence type="ECO:0000259" key="9">
    <source>
        <dbReference type="PROSITE" id="PS50111"/>
    </source>
</evidence>
<sequence length="553" mass="59151">MTQTNPVTQLGEQEMKIQSNTTTKPEKVYKRTTLMMRLFRGALPGFVGVLIIGIAALFTVVQTNHSTTGYLNASANAETLSLMEAETLEIGQHQYAYARSILEGHPDEEQAKKLEATQDVLEKNLQNIIDTTHSDQVREATQEIMKSADNLREVIAQSTSELQSNQGQNSEILNTTIPQTVNDMVAQQDKLTSLLTQEVNQLQKEMHEQRIQASIFQIVFLAFLAGTAAVFMGRVRRSITHSVESVETVVKGLSQGDLTRRAVINSNDELADMSRAVNLSNLTLQEAFGAAARTSETVRSESETVVDLTSRTAKAAADSASQANAVAGAAEQVSFNVQTVAAGAEEMGSAIREISSNANEAARVAQEATAAAEATTQTVEKLGRSSKEIDDVIHTITAIAEQTNLLALNATIEAARAGEAGKGFAVVAGEVKDLAAETAKATDNVTGRIAKIQEDTDSAVRAIRRISEIISQINDFQTTIAAAVEEQTATTNEMARSVTEAASGSSTIATNIGQFAGAANQAIEPLNALATTASDLQSKAEALRDELGKFKYE</sequence>
<feature type="coiled-coil region" evidence="6">
    <location>
        <begin position="111"/>
        <end position="157"/>
    </location>
</feature>
<dbReference type="PROSITE" id="PS50885">
    <property type="entry name" value="HAMP"/>
    <property type="match status" value="1"/>
</dbReference>
<dbReference type="Pfam" id="PF00672">
    <property type="entry name" value="HAMP"/>
    <property type="match status" value="1"/>
</dbReference>
<dbReference type="GO" id="GO:0007165">
    <property type="term" value="P:signal transduction"/>
    <property type="evidence" value="ECO:0007669"/>
    <property type="project" value="UniProtKB-KW"/>
</dbReference>
<dbReference type="PANTHER" id="PTHR32089">
    <property type="entry name" value="METHYL-ACCEPTING CHEMOTAXIS PROTEIN MCPB"/>
    <property type="match status" value="1"/>
</dbReference>
<reference evidence="11 12" key="1">
    <citation type="submission" date="2010-12" db="EMBL/GenBank/DDBJ databases">
        <authorList>
            <person name="Muzny D."/>
            <person name="Qin X."/>
            <person name="Deng J."/>
            <person name="Jiang H."/>
            <person name="Liu Y."/>
            <person name="Qu J."/>
            <person name="Song X.-Z."/>
            <person name="Zhang L."/>
            <person name="Thornton R."/>
            <person name="Coyle M."/>
            <person name="Francisco L."/>
            <person name="Jackson L."/>
            <person name="Javaid M."/>
            <person name="Korchina V."/>
            <person name="Kovar C."/>
            <person name="Mata R."/>
            <person name="Mathew T."/>
            <person name="Ngo R."/>
            <person name="Nguyen L."/>
            <person name="Nguyen N."/>
            <person name="Okwuonu G."/>
            <person name="Ongeri F."/>
            <person name="Pham C."/>
            <person name="Simmons D."/>
            <person name="Wilczek-Boney K."/>
            <person name="Hale W."/>
            <person name="Jakkamsetti A."/>
            <person name="Pham P."/>
            <person name="Ruth R."/>
            <person name="San Lucas F."/>
            <person name="Warren J."/>
            <person name="Zhang J."/>
            <person name="Zhao Z."/>
            <person name="Zhou C."/>
            <person name="Zhu D."/>
            <person name="Lee S."/>
            <person name="Bess C."/>
            <person name="Blankenburg K."/>
            <person name="Forbes L."/>
            <person name="Fu Q."/>
            <person name="Gubbala S."/>
            <person name="Hirani K."/>
            <person name="Jayaseelan J.C."/>
            <person name="Lara F."/>
            <person name="Munidasa M."/>
            <person name="Palculict T."/>
            <person name="Patil S."/>
            <person name="Pu L.-L."/>
            <person name="Saada N."/>
            <person name="Tang L."/>
            <person name="Weissenberger G."/>
            <person name="Zhu Y."/>
            <person name="Hemphill L."/>
            <person name="Shang Y."/>
            <person name="Youmans B."/>
            <person name="Ayvaz T."/>
            <person name="Ross M."/>
            <person name="Santibanez J."/>
            <person name="Aqrawi P."/>
            <person name="Gross S."/>
            <person name="Joshi V."/>
            <person name="Fowler G."/>
            <person name="Nazareth L."/>
            <person name="Reid J."/>
            <person name="Worley K."/>
            <person name="Petrosino J."/>
            <person name="Highlander S."/>
            <person name="Gibbs R."/>
        </authorList>
    </citation>
    <scope>NUCLEOTIDE SEQUENCE [LARGE SCALE GENOMIC DNA]</scope>
    <source>
        <strain evidence="11 12">ATCC 51333</strain>
    </source>
</reference>
<dbReference type="Gene3D" id="1.10.287.950">
    <property type="entry name" value="Methyl-accepting chemotaxis protein"/>
    <property type="match status" value="1"/>
</dbReference>
<feature type="coiled-coil region" evidence="6">
    <location>
        <begin position="526"/>
        <end position="553"/>
    </location>
</feature>
<dbReference type="InterPro" id="IPR004089">
    <property type="entry name" value="MCPsignal_dom"/>
</dbReference>
<keyword evidence="8" id="KW-0472">Membrane</keyword>
<dbReference type="InterPro" id="IPR004090">
    <property type="entry name" value="Chemotax_Me-accpt_rcpt"/>
</dbReference>
<dbReference type="SUPFAM" id="SSF58104">
    <property type="entry name" value="Methyl-accepting chemotaxis protein (MCP) signaling domain"/>
    <property type="match status" value="1"/>
</dbReference>
<evidence type="ECO:0000313" key="11">
    <source>
        <dbReference type="EMBL" id="EFU80053.1"/>
    </source>
</evidence>
<dbReference type="PROSITE" id="PS50111">
    <property type="entry name" value="CHEMOTAXIS_TRANSDUC_2"/>
    <property type="match status" value="1"/>
</dbReference>
<evidence type="ECO:0000256" key="2">
    <source>
        <dbReference type="ARBA" id="ARBA00022989"/>
    </source>
</evidence>
<evidence type="ECO:0000256" key="5">
    <source>
        <dbReference type="PROSITE-ProRule" id="PRU00284"/>
    </source>
</evidence>
<dbReference type="AlphaFoldDB" id="E6LYN4"/>
<evidence type="ECO:0000256" key="1">
    <source>
        <dbReference type="ARBA" id="ARBA00022692"/>
    </source>
</evidence>
<dbReference type="InterPro" id="IPR003660">
    <property type="entry name" value="HAMP_dom"/>
</dbReference>
<evidence type="ECO:0000256" key="4">
    <source>
        <dbReference type="ARBA" id="ARBA00029447"/>
    </source>
</evidence>
<feature type="domain" description="HAMP" evidence="10">
    <location>
        <begin position="237"/>
        <end position="289"/>
    </location>
</feature>
<dbReference type="Pfam" id="PF00015">
    <property type="entry name" value="MCPsignal"/>
    <property type="match status" value="1"/>
</dbReference>
<dbReference type="PRINTS" id="PR00260">
    <property type="entry name" value="CHEMTRNSDUCR"/>
</dbReference>
<feature type="domain" description="Methyl-accepting transducer" evidence="9">
    <location>
        <begin position="294"/>
        <end position="530"/>
    </location>
</feature>
<dbReference type="RefSeq" id="WP_004009388.1">
    <property type="nucleotide sequence ID" value="NZ_GL622340.1"/>
</dbReference>
<keyword evidence="2 8" id="KW-1133">Transmembrane helix</keyword>
<protein>
    <submittedName>
        <fullName evidence="11">Methyl-accepting chemotaxis protein signaling domain protein</fullName>
    </submittedName>
</protein>
<dbReference type="SMART" id="SM00283">
    <property type="entry name" value="MA"/>
    <property type="match status" value="1"/>
</dbReference>
<dbReference type="GO" id="GO:0004888">
    <property type="term" value="F:transmembrane signaling receptor activity"/>
    <property type="evidence" value="ECO:0007669"/>
    <property type="project" value="InterPro"/>
</dbReference>
<dbReference type="GO" id="GO:0006935">
    <property type="term" value="P:chemotaxis"/>
    <property type="evidence" value="ECO:0007669"/>
    <property type="project" value="InterPro"/>
</dbReference>
<evidence type="ECO:0000256" key="6">
    <source>
        <dbReference type="SAM" id="Coils"/>
    </source>
</evidence>
<evidence type="ECO:0000313" key="12">
    <source>
        <dbReference type="Proteomes" id="UP000005573"/>
    </source>
</evidence>
<accession>E6LYN4</accession>
<dbReference type="HOGENOM" id="CLU_000445_107_27_11"/>
<feature type="transmembrane region" description="Helical" evidence="8">
    <location>
        <begin position="211"/>
        <end position="232"/>
    </location>
</feature>
<comment type="caution">
    <text evidence="11">The sequence shown here is derived from an EMBL/GenBank/DDBJ whole genome shotgun (WGS) entry which is preliminary data.</text>
</comment>
<dbReference type="EMBL" id="AEPY01000008">
    <property type="protein sequence ID" value="EFU80053.1"/>
    <property type="molecule type" value="Genomic_DNA"/>
</dbReference>
<feature type="compositionally biased region" description="Polar residues" evidence="7">
    <location>
        <begin position="1"/>
        <end position="23"/>
    </location>
</feature>
<evidence type="ECO:0000256" key="3">
    <source>
        <dbReference type="ARBA" id="ARBA00023224"/>
    </source>
</evidence>
<feature type="transmembrane region" description="Helical" evidence="8">
    <location>
        <begin position="38"/>
        <end position="61"/>
    </location>
</feature>
<name>E6LYN4_9ACTO</name>
<keyword evidence="6" id="KW-0175">Coiled coil</keyword>
<proteinExistence type="inferred from homology"/>
<organism evidence="11 12">
    <name type="scientific">Mobiluncus curtisii ATCC 51333</name>
    <dbReference type="NCBI Taxonomy" id="887326"/>
    <lineage>
        <taxon>Bacteria</taxon>
        <taxon>Bacillati</taxon>
        <taxon>Actinomycetota</taxon>
        <taxon>Actinomycetes</taxon>
        <taxon>Actinomycetales</taxon>
        <taxon>Actinomycetaceae</taxon>
        <taxon>Mobiluncus</taxon>
    </lineage>
</organism>
<dbReference type="PANTHER" id="PTHR32089:SF112">
    <property type="entry name" value="LYSOZYME-LIKE PROTEIN-RELATED"/>
    <property type="match status" value="1"/>
</dbReference>
<gene>
    <name evidence="11" type="ORF">HMPREF0388_0971</name>
</gene>
<feature type="region of interest" description="Disordered" evidence="7">
    <location>
        <begin position="1"/>
        <end position="24"/>
    </location>
</feature>